<protein>
    <submittedName>
        <fullName evidence="2">Uncharacterized protein</fullName>
    </submittedName>
</protein>
<gene>
    <name evidence="2" type="ORF">CDL12_14605</name>
</gene>
<organism evidence="2 3">
    <name type="scientific">Handroanthus impetiginosus</name>
    <dbReference type="NCBI Taxonomy" id="429701"/>
    <lineage>
        <taxon>Eukaryota</taxon>
        <taxon>Viridiplantae</taxon>
        <taxon>Streptophyta</taxon>
        <taxon>Embryophyta</taxon>
        <taxon>Tracheophyta</taxon>
        <taxon>Spermatophyta</taxon>
        <taxon>Magnoliopsida</taxon>
        <taxon>eudicotyledons</taxon>
        <taxon>Gunneridae</taxon>
        <taxon>Pentapetalae</taxon>
        <taxon>asterids</taxon>
        <taxon>lamiids</taxon>
        <taxon>Lamiales</taxon>
        <taxon>Bignoniaceae</taxon>
        <taxon>Crescentiina</taxon>
        <taxon>Tabebuia alliance</taxon>
        <taxon>Handroanthus</taxon>
    </lineage>
</organism>
<feature type="transmembrane region" description="Helical" evidence="1">
    <location>
        <begin position="6"/>
        <end position="27"/>
    </location>
</feature>
<comment type="caution">
    <text evidence="2">The sequence shown here is derived from an EMBL/GenBank/DDBJ whole genome shotgun (WGS) entry which is preliminary data.</text>
</comment>
<dbReference type="AlphaFoldDB" id="A0A2G9H5J3"/>
<reference evidence="3" key="1">
    <citation type="journal article" date="2018" name="Gigascience">
        <title>Genome assembly of the Pink Ipe (Handroanthus impetiginosus, Bignoniaceae), a highly valued, ecologically keystone Neotropical timber forest tree.</title>
        <authorList>
            <person name="Silva-Junior O.B."/>
            <person name="Grattapaglia D."/>
            <person name="Novaes E."/>
            <person name="Collevatti R.G."/>
        </authorList>
    </citation>
    <scope>NUCLEOTIDE SEQUENCE [LARGE SCALE GENOMIC DNA]</scope>
    <source>
        <strain evidence="3">cv. UFG-1</strain>
    </source>
</reference>
<keyword evidence="3" id="KW-1185">Reference proteome</keyword>
<keyword evidence="1" id="KW-0812">Transmembrane</keyword>
<evidence type="ECO:0000256" key="1">
    <source>
        <dbReference type="SAM" id="Phobius"/>
    </source>
</evidence>
<dbReference type="EMBL" id="NKXS01002612">
    <property type="protein sequence ID" value="PIN12785.1"/>
    <property type="molecule type" value="Genomic_DNA"/>
</dbReference>
<sequence length="82" mass="9261">MDFPLPLFSCISLLGIFHVVIPSYWTLLNGCIRVVSYNMVVPFVAKFSCWVGFHTIFGSALGVHLVIYSFPLVRITLDPPMR</sequence>
<feature type="transmembrane region" description="Helical" evidence="1">
    <location>
        <begin position="59"/>
        <end position="77"/>
    </location>
</feature>
<keyword evidence="1" id="KW-1133">Transmembrane helix</keyword>
<accession>A0A2G9H5J3</accession>
<proteinExistence type="predicted"/>
<dbReference type="Proteomes" id="UP000231279">
    <property type="component" value="Unassembled WGS sequence"/>
</dbReference>
<evidence type="ECO:0000313" key="2">
    <source>
        <dbReference type="EMBL" id="PIN12785.1"/>
    </source>
</evidence>
<keyword evidence="1" id="KW-0472">Membrane</keyword>
<name>A0A2G9H5J3_9LAMI</name>
<evidence type="ECO:0000313" key="3">
    <source>
        <dbReference type="Proteomes" id="UP000231279"/>
    </source>
</evidence>